<protein>
    <submittedName>
        <fullName evidence="1">Uncharacterized protein</fullName>
    </submittedName>
</protein>
<dbReference type="Proteomes" id="UP000294752">
    <property type="component" value="Unassembled WGS sequence"/>
</dbReference>
<reference evidence="1 2" key="1">
    <citation type="submission" date="2019-03" db="EMBL/GenBank/DDBJ databases">
        <title>Genomic Encyclopedia of Type Strains, Phase III (KMG-III): the genomes of soil and plant-associated and newly described type strains.</title>
        <authorList>
            <person name="Whitman W."/>
        </authorList>
    </citation>
    <scope>NUCLEOTIDE SEQUENCE [LARGE SCALE GENOMIC DNA]</scope>
    <source>
        <strain evidence="1 2">CGMCC 1.12801</strain>
    </source>
</reference>
<proteinExistence type="predicted"/>
<gene>
    <name evidence="1" type="ORF">B0I21_10531</name>
</gene>
<sequence length="123" mass="14132">MNTQHTLAINIHVPQELVVAGAAHPDQILKRISDMDTKRVQGYVVDQLSDSDGGPELIDLHIGKFQYDKESGTGSFRLHFKVSRRFCCADSTGCNDDYIDFRYVYREEVLYAEGHYFQWTLNN</sequence>
<dbReference type="RefSeq" id="WP_133640425.1">
    <property type="nucleotide sequence ID" value="NZ_SNZV01000005.1"/>
</dbReference>
<evidence type="ECO:0000313" key="1">
    <source>
        <dbReference type="EMBL" id="TDS12900.1"/>
    </source>
</evidence>
<dbReference type="OrthoDB" id="709733at2"/>
<evidence type="ECO:0000313" key="2">
    <source>
        <dbReference type="Proteomes" id="UP000294752"/>
    </source>
</evidence>
<accession>A0A4R7CX95</accession>
<keyword evidence="2" id="KW-1185">Reference proteome</keyword>
<dbReference type="AlphaFoldDB" id="A0A4R7CX95"/>
<organism evidence="1 2">
    <name type="scientific">Sphingobacterium paludis</name>
    <dbReference type="NCBI Taxonomy" id="1476465"/>
    <lineage>
        <taxon>Bacteria</taxon>
        <taxon>Pseudomonadati</taxon>
        <taxon>Bacteroidota</taxon>
        <taxon>Sphingobacteriia</taxon>
        <taxon>Sphingobacteriales</taxon>
        <taxon>Sphingobacteriaceae</taxon>
        <taxon>Sphingobacterium</taxon>
    </lineage>
</organism>
<comment type="caution">
    <text evidence="1">The sequence shown here is derived from an EMBL/GenBank/DDBJ whole genome shotgun (WGS) entry which is preliminary data.</text>
</comment>
<name>A0A4R7CX95_9SPHI</name>
<dbReference type="EMBL" id="SNZV01000005">
    <property type="protein sequence ID" value="TDS12900.1"/>
    <property type="molecule type" value="Genomic_DNA"/>
</dbReference>